<sequence>MRTMGTMDEGTAAKNETDSGAADGVTPRGDVRETTAKKERARHRQNNRRRSSNATPNAGHNGEHAHSRALNQAAEKARAHENQGTERGRKSQAAEVAPDAALPEKVPGDPRKIAGAPLGKAQLAAMGKGVQYGRNTENFDPASTLVRPSMRILVGSPSAEKYDRPIKHDDVVIVPEFFCAENDWSLYYTLIEEMTAVQTGAREQKGSEWISWHEGAHLICKNPTGSKTFAMIQDRMGDYFGISRKSVGTRFNWYRDASDWKPFHHDSAAFNPHRAKNQNCTVGVSFGGERELAFLHAKDPDMKIYFPQKNGTLFFFGRDVNINWKHGVNALSYDEQLAQLGKGRISIILWGLAANCVDEAGSPPMLPYSGPRK</sequence>
<dbReference type="InterPro" id="IPR037151">
    <property type="entry name" value="AlkB-like_sf"/>
</dbReference>
<dbReference type="AlphaFoldDB" id="A0A5J4YG39"/>
<feature type="compositionally biased region" description="Basic and acidic residues" evidence="1">
    <location>
        <begin position="29"/>
        <end position="38"/>
    </location>
</feature>
<evidence type="ECO:0000313" key="2">
    <source>
        <dbReference type="EMBL" id="KAA8490476.1"/>
    </source>
</evidence>
<reference evidence="3" key="1">
    <citation type="journal article" date="2019" name="Nat. Commun.">
        <title>Expansion of phycobilisome linker gene families in mesophilic red algae.</title>
        <authorList>
            <person name="Lee J."/>
            <person name="Kim D."/>
            <person name="Bhattacharya D."/>
            <person name="Yoon H.S."/>
        </authorList>
    </citation>
    <scope>NUCLEOTIDE SEQUENCE [LARGE SCALE GENOMIC DNA]</scope>
    <source>
        <strain evidence="3">CCMP 1328</strain>
    </source>
</reference>
<dbReference type="Proteomes" id="UP000324585">
    <property type="component" value="Unassembled WGS sequence"/>
</dbReference>
<accession>A0A5J4YG39</accession>
<dbReference type="Gene3D" id="2.60.120.590">
    <property type="entry name" value="Alpha-ketoglutarate-dependent dioxygenase AlkB-like"/>
    <property type="match status" value="1"/>
</dbReference>
<name>A0A5J4YG39_PORPP</name>
<dbReference type="EMBL" id="VRMN01000026">
    <property type="protein sequence ID" value="KAA8490476.1"/>
    <property type="molecule type" value="Genomic_DNA"/>
</dbReference>
<keyword evidence="3" id="KW-1185">Reference proteome</keyword>
<gene>
    <name evidence="2" type="ORF">FVE85_9584</name>
</gene>
<organism evidence="2 3">
    <name type="scientific">Porphyridium purpureum</name>
    <name type="common">Red alga</name>
    <name type="synonym">Porphyridium cruentum</name>
    <dbReference type="NCBI Taxonomy" id="35688"/>
    <lineage>
        <taxon>Eukaryota</taxon>
        <taxon>Rhodophyta</taxon>
        <taxon>Bangiophyceae</taxon>
        <taxon>Porphyridiales</taxon>
        <taxon>Porphyridiaceae</taxon>
        <taxon>Porphyridium</taxon>
    </lineage>
</organism>
<dbReference type="PANTHER" id="PTHR42256:SF1">
    <property type="entry name" value="FE2OG DIOXYGENASE DOMAIN-CONTAINING PROTEIN"/>
    <property type="match status" value="1"/>
</dbReference>
<evidence type="ECO:0008006" key="4">
    <source>
        <dbReference type="Google" id="ProtNLM"/>
    </source>
</evidence>
<evidence type="ECO:0000256" key="1">
    <source>
        <dbReference type="SAM" id="MobiDB-lite"/>
    </source>
</evidence>
<proteinExistence type="predicted"/>
<evidence type="ECO:0000313" key="3">
    <source>
        <dbReference type="Proteomes" id="UP000324585"/>
    </source>
</evidence>
<dbReference type="OrthoDB" id="445341at2759"/>
<dbReference type="PANTHER" id="PTHR42256">
    <property type="entry name" value="OXOGLUTARATE/IRON-DEPENDENT DIOXYGENASE"/>
    <property type="match status" value="1"/>
</dbReference>
<protein>
    <recommendedName>
        <fullName evidence="4">Fe2OG dioxygenase domain-containing protein</fullName>
    </recommendedName>
</protein>
<feature type="compositionally biased region" description="Basic and acidic residues" evidence="1">
    <location>
        <begin position="75"/>
        <end position="89"/>
    </location>
</feature>
<feature type="region of interest" description="Disordered" evidence="1">
    <location>
        <begin position="1"/>
        <end position="115"/>
    </location>
</feature>
<comment type="caution">
    <text evidence="2">The sequence shown here is derived from an EMBL/GenBank/DDBJ whole genome shotgun (WGS) entry which is preliminary data.</text>
</comment>
<dbReference type="SUPFAM" id="SSF51197">
    <property type="entry name" value="Clavaminate synthase-like"/>
    <property type="match status" value="1"/>
</dbReference>
<feature type="compositionally biased region" description="Basic residues" evidence="1">
    <location>
        <begin position="39"/>
        <end position="51"/>
    </location>
</feature>